<dbReference type="Proteomes" id="UP000009002">
    <property type="component" value="Segment"/>
</dbReference>
<evidence type="ECO:0000313" key="2">
    <source>
        <dbReference type="Proteomes" id="UP000009002"/>
    </source>
</evidence>
<evidence type="ECO:0000313" key="1">
    <source>
        <dbReference type="EMBL" id="AFN37784.1"/>
    </source>
</evidence>
<evidence type="ECO:0008006" key="3">
    <source>
        <dbReference type="Google" id="ProtNLM"/>
    </source>
</evidence>
<keyword evidence="2" id="KW-1185">Reference proteome</keyword>
<dbReference type="RefSeq" id="YP_009638654.1">
    <property type="nucleotide sequence ID" value="NC_042338.1"/>
</dbReference>
<dbReference type="EMBL" id="JX042579">
    <property type="protein sequence ID" value="AFN37784.1"/>
    <property type="molecule type" value="Genomic_DNA"/>
</dbReference>
<organism evidence="1 2">
    <name type="scientific">Mycobacterium phage MacnCheese</name>
    <dbReference type="NCBI Taxonomy" id="2927982"/>
    <lineage>
        <taxon>Viruses</taxon>
        <taxon>Duplodnaviria</taxon>
        <taxon>Heunggongvirae</taxon>
        <taxon>Uroviricota</taxon>
        <taxon>Caudoviricetes</taxon>
        <taxon>Weiservirinae</taxon>
        <taxon>Keshuvirus</taxon>
        <taxon>Keshuvirus macncheese</taxon>
    </lineage>
</organism>
<name>I6XHX2_9CAUD</name>
<dbReference type="GeneID" id="40235406"/>
<sequence>MSVKVTYQGMKFDVVGYVDPHPGMAASDRIYWREDCGRCGGSGVYTWYNGMGKCQGSCFGCWGEGKVERSQSVSTIRKAAREAALFAEHGDAIAEYHNGIAREREAADKAAEIAEAWDAAHREQARRAAMNNGTVGEVGERLRNLDAEVVVSTSFERPAFKGYGTDYVKLVVFKLDDGRVLKATSTGTGLYGLDRGDRVKLTGTVKGTGEYKGQMQTVLQRVKVEVVEPAAA</sequence>
<protein>
    <recommendedName>
        <fullName evidence="3">SsDNA binding protein</fullName>
    </recommendedName>
</protein>
<accession>I6XHX2</accession>
<dbReference type="KEGG" id="vg:40235406"/>
<gene>
    <name evidence="1" type="primary">96</name>
    <name evidence="1" type="ORF">MACNCHEESE_96</name>
</gene>
<proteinExistence type="predicted"/>
<reference evidence="2" key="1">
    <citation type="submission" date="2012-05" db="EMBL/GenBank/DDBJ databases">
        <authorList>
            <person name="Everding T.M."/>
            <person name="Alkanani M.S."/>
            <person name="Bell A.C."/>
            <person name="Bohner A."/>
            <person name="Burghgraef A.L."/>
            <person name="DeVries J.T."/>
            <person name="Hooker S.J."/>
            <person name="Jansma C.A."/>
            <person name="Lang J.M."/>
            <person name="Lin J.Y."/>
            <person name="Newhof J.T."/>
            <person name="Noyes I.C.B."/>
            <person name="Schultz L.N."/>
            <person name="Stewart S.L."/>
            <person name="VandeHaar P.S."/>
            <person name="Vasquez J.A."/>
            <person name="Veldkamp K.L."/>
            <person name="Venema K.M."/>
            <person name="Westra V.A."/>
            <person name="Wrobel K.E."/>
            <person name="Harris A.D."/>
            <person name="Wertz J.T."/>
            <person name="DeJong R.J."/>
            <person name="Buck G.A."/>
            <person name="Campbell R."/>
            <person name="Carvalho M.R."/>
            <person name="Johnson A."/>
            <person name="Kettlewell J.M."/>
            <person name="Lee V."/>
            <person name="Loviza R."/>
            <person name="Renner D."/>
            <person name="Serrano M.G."/>
            <person name="Voegtly L.J."/>
            <person name="Walstead R."/>
            <person name="Wang Y.P."/>
            <person name="Bradley K.W."/>
            <person name="Khaja R."/>
            <person name="Lewis M.F."/>
            <person name="Barker L.P."/>
            <person name="Asai D.J."/>
            <person name="Bowman C.A."/>
            <person name="Russell D.A."/>
            <person name="Pope W.H."/>
            <person name="Jacobs-Sera D."/>
            <person name="Hendrix R.W."/>
            <person name="Hatfull G.F."/>
        </authorList>
    </citation>
    <scope>NUCLEOTIDE SEQUENCE [LARGE SCALE GENOMIC DNA]</scope>
</reference>